<sequence length="87" mass="7858">MHSLAAGAAAGASATAGVTTVLVDGIGAAAGFSTSAVGKGSSGGATLVNVVGTEMGAAAAAAADSVAGSAATAVFSLSCLMLTYGFM</sequence>
<organism evidence="1">
    <name type="scientific">Anopheles darlingi</name>
    <name type="common">Mosquito</name>
    <dbReference type="NCBI Taxonomy" id="43151"/>
    <lineage>
        <taxon>Eukaryota</taxon>
        <taxon>Metazoa</taxon>
        <taxon>Ecdysozoa</taxon>
        <taxon>Arthropoda</taxon>
        <taxon>Hexapoda</taxon>
        <taxon>Insecta</taxon>
        <taxon>Pterygota</taxon>
        <taxon>Neoptera</taxon>
        <taxon>Endopterygota</taxon>
        <taxon>Diptera</taxon>
        <taxon>Nematocera</taxon>
        <taxon>Culicoidea</taxon>
        <taxon>Culicidae</taxon>
        <taxon>Anophelinae</taxon>
        <taxon>Anopheles</taxon>
    </lineage>
</organism>
<evidence type="ECO:0000313" key="1">
    <source>
        <dbReference type="EMBL" id="MBW77915.1"/>
    </source>
</evidence>
<accession>A0A2M4DK48</accession>
<name>A0A2M4DK48_ANODA</name>
<protein>
    <submittedName>
        <fullName evidence="1">Putative secreted protein</fullName>
    </submittedName>
</protein>
<proteinExistence type="predicted"/>
<dbReference type="EMBL" id="GGFL01013737">
    <property type="protein sequence ID" value="MBW77915.1"/>
    <property type="molecule type" value="Transcribed_RNA"/>
</dbReference>
<reference evidence="1" key="1">
    <citation type="submission" date="2018-01" db="EMBL/GenBank/DDBJ databases">
        <title>An insight into the sialome of Amazonian anophelines.</title>
        <authorList>
            <person name="Ribeiro J.M."/>
            <person name="Scarpassa V."/>
            <person name="Calvo E."/>
        </authorList>
    </citation>
    <scope>NUCLEOTIDE SEQUENCE</scope>
</reference>
<dbReference type="AlphaFoldDB" id="A0A2M4DK48"/>